<dbReference type="Proteomes" id="UP000006038">
    <property type="component" value="Chromosome 11"/>
</dbReference>
<keyword evidence="1" id="KW-0812">Transmembrane</keyword>
<dbReference type="HOGENOM" id="CLU_2267897_0_0_1"/>
<feature type="transmembrane region" description="Helical" evidence="1">
    <location>
        <begin position="81"/>
        <end position="102"/>
    </location>
</feature>
<accession>J3N7E4</accession>
<proteinExistence type="predicted"/>
<dbReference type="EnsemblPlants" id="OB11G17300.1">
    <property type="protein sequence ID" value="OB11G17300.1"/>
    <property type="gene ID" value="OB11G17300"/>
</dbReference>
<keyword evidence="1" id="KW-1133">Transmembrane helix</keyword>
<evidence type="ECO:0000313" key="3">
    <source>
        <dbReference type="Proteomes" id="UP000006038"/>
    </source>
</evidence>
<evidence type="ECO:0000256" key="1">
    <source>
        <dbReference type="SAM" id="Phobius"/>
    </source>
</evidence>
<sequence length="103" mass="12267">MDSLECHYVNGLRPSNSCPVCYFIILAVNFILVHCFSNMPLPTYCLHMCHTYAIYSKNFCIVQEAHKVDTLRFFLIVHDGIFYFFYLSHAYFFLHSHCIFFIY</sequence>
<dbReference type="Gramene" id="OB11G17300.1">
    <property type="protein sequence ID" value="OB11G17300.1"/>
    <property type="gene ID" value="OB11G17300"/>
</dbReference>
<keyword evidence="3" id="KW-1185">Reference proteome</keyword>
<dbReference type="AlphaFoldDB" id="J3N7E4"/>
<protein>
    <submittedName>
        <fullName evidence="2">Uncharacterized protein</fullName>
    </submittedName>
</protein>
<feature type="transmembrane region" description="Helical" evidence="1">
    <location>
        <begin position="20"/>
        <end position="39"/>
    </location>
</feature>
<keyword evidence="1" id="KW-0472">Membrane</keyword>
<name>J3N7E4_ORYBR</name>
<evidence type="ECO:0000313" key="2">
    <source>
        <dbReference type="EnsemblPlants" id="OB11G17300.1"/>
    </source>
</evidence>
<organism evidence="2">
    <name type="scientific">Oryza brachyantha</name>
    <name type="common">malo sina</name>
    <dbReference type="NCBI Taxonomy" id="4533"/>
    <lineage>
        <taxon>Eukaryota</taxon>
        <taxon>Viridiplantae</taxon>
        <taxon>Streptophyta</taxon>
        <taxon>Embryophyta</taxon>
        <taxon>Tracheophyta</taxon>
        <taxon>Spermatophyta</taxon>
        <taxon>Magnoliopsida</taxon>
        <taxon>Liliopsida</taxon>
        <taxon>Poales</taxon>
        <taxon>Poaceae</taxon>
        <taxon>BOP clade</taxon>
        <taxon>Oryzoideae</taxon>
        <taxon>Oryzeae</taxon>
        <taxon>Oryzinae</taxon>
        <taxon>Oryza</taxon>
    </lineage>
</organism>
<reference evidence="2" key="2">
    <citation type="submission" date="2013-04" db="UniProtKB">
        <authorList>
            <consortium name="EnsemblPlants"/>
        </authorList>
    </citation>
    <scope>IDENTIFICATION</scope>
</reference>
<reference evidence="2" key="1">
    <citation type="journal article" date="2013" name="Nat. Commun.">
        <title>Whole-genome sequencing of Oryza brachyantha reveals mechanisms underlying Oryza genome evolution.</title>
        <authorList>
            <person name="Chen J."/>
            <person name="Huang Q."/>
            <person name="Gao D."/>
            <person name="Wang J."/>
            <person name="Lang Y."/>
            <person name="Liu T."/>
            <person name="Li B."/>
            <person name="Bai Z."/>
            <person name="Luis Goicoechea J."/>
            <person name="Liang C."/>
            <person name="Chen C."/>
            <person name="Zhang W."/>
            <person name="Sun S."/>
            <person name="Liao Y."/>
            <person name="Zhang X."/>
            <person name="Yang L."/>
            <person name="Song C."/>
            <person name="Wang M."/>
            <person name="Shi J."/>
            <person name="Liu G."/>
            <person name="Liu J."/>
            <person name="Zhou H."/>
            <person name="Zhou W."/>
            <person name="Yu Q."/>
            <person name="An N."/>
            <person name="Chen Y."/>
            <person name="Cai Q."/>
            <person name="Wang B."/>
            <person name="Liu B."/>
            <person name="Min J."/>
            <person name="Huang Y."/>
            <person name="Wu H."/>
            <person name="Li Z."/>
            <person name="Zhang Y."/>
            <person name="Yin Y."/>
            <person name="Song W."/>
            <person name="Jiang J."/>
            <person name="Jackson S.A."/>
            <person name="Wing R.A."/>
            <person name="Wang J."/>
            <person name="Chen M."/>
        </authorList>
    </citation>
    <scope>NUCLEOTIDE SEQUENCE [LARGE SCALE GENOMIC DNA]</scope>
    <source>
        <strain evidence="2">cv. IRGC 101232</strain>
    </source>
</reference>